<evidence type="ECO:0000256" key="6">
    <source>
        <dbReference type="ARBA" id="ARBA00022989"/>
    </source>
</evidence>
<dbReference type="KEGG" id="mhb:MHM_00450"/>
<evidence type="ECO:0000259" key="9">
    <source>
        <dbReference type="PROSITE" id="PS50928"/>
    </source>
</evidence>
<evidence type="ECO:0000256" key="3">
    <source>
        <dbReference type="ARBA" id="ARBA00022448"/>
    </source>
</evidence>
<keyword evidence="7 8" id="KW-0472">Membrane</keyword>
<feature type="transmembrane region" description="Helical" evidence="8">
    <location>
        <begin position="135"/>
        <end position="154"/>
    </location>
</feature>
<dbReference type="GO" id="GO:0055085">
    <property type="term" value="P:transmembrane transport"/>
    <property type="evidence" value="ECO:0007669"/>
    <property type="project" value="InterPro"/>
</dbReference>
<keyword evidence="4" id="KW-1003">Cell membrane</keyword>
<gene>
    <name evidence="10" type="primary">potB</name>
    <name evidence="10" type="ORF">MHM_00450</name>
</gene>
<evidence type="ECO:0000256" key="1">
    <source>
        <dbReference type="ARBA" id="ARBA00004651"/>
    </source>
</evidence>
<dbReference type="SUPFAM" id="SSF161098">
    <property type="entry name" value="MetI-like"/>
    <property type="match status" value="1"/>
</dbReference>
<keyword evidence="5 8" id="KW-0812">Transmembrane</keyword>
<dbReference type="HOGENOM" id="CLU_908576_0_0_14"/>
<dbReference type="PATRIC" id="fig|1116213.3.peg.44"/>
<comment type="similarity">
    <text evidence="2">Belongs to the binding-protein-dependent transport system permease family. CysTW subfamily.</text>
</comment>
<evidence type="ECO:0000256" key="2">
    <source>
        <dbReference type="ARBA" id="ARBA00007069"/>
    </source>
</evidence>
<feature type="transmembrane region" description="Helical" evidence="8">
    <location>
        <begin position="17"/>
        <end position="37"/>
    </location>
</feature>
<proteinExistence type="inferred from homology"/>
<dbReference type="GO" id="GO:0005886">
    <property type="term" value="C:plasma membrane"/>
    <property type="evidence" value="ECO:0007669"/>
    <property type="project" value="UniProtKB-SubCell"/>
</dbReference>
<name>G8C2L5_9MOLU</name>
<dbReference type="AlphaFoldDB" id="G8C2L5"/>
<keyword evidence="3" id="KW-0813">Transport</keyword>
<keyword evidence="6 8" id="KW-1133">Transmembrane helix</keyword>
<feature type="transmembrane region" description="Helical" evidence="8">
    <location>
        <begin position="98"/>
        <end position="115"/>
    </location>
</feature>
<evidence type="ECO:0000256" key="8">
    <source>
        <dbReference type="SAM" id="Phobius"/>
    </source>
</evidence>
<feature type="transmembrane region" description="Helical" evidence="8">
    <location>
        <begin position="242"/>
        <end position="267"/>
    </location>
</feature>
<dbReference type="InterPro" id="IPR000515">
    <property type="entry name" value="MetI-like"/>
</dbReference>
<dbReference type="EMBL" id="HE613254">
    <property type="protein sequence ID" value="CCE66563.1"/>
    <property type="molecule type" value="Genomic_DNA"/>
</dbReference>
<dbReference type="PANTHER" id="PTHR42929:SF1">
    <property type="entry name" value="INNER MEMBRANE ABC TRANSPORTER PERMEASE PROTEIN YDCU-RELATED"/>
    <property type="match status" value="1"/>
</dbReference>
<comment type="subcellular location">
    <subcellularLocation>
        <location evidence="1">Cell membrane</location>
        <topology evidence="1">Multi-pass membrane protein</topology>
    </subcellularLocation>
</comment>
<sequence>MKLVFNWLYLKVRKWEVFLIPFIVFALLTILLPSLLLGAYSVQSFVSPQWDNLTPNIFYSLALSFFVSCCALIFSLIIAFPLAVLIWFTSSSEAKKKLLLLLSFPLISNYFIKLIGLKSCFDFFNGTLNSTRGIIYTIIGLVYLSLPLIIYNFINTLSALPKHRNWAIRDLGQTFWGELFYLLLPWSKTTFISSSMMFFLPSLFTTFISEFLNHDPSSQLIGEVISSIALMIVSSNESRPFISLLVSMLFVLSTFGIVFGISSFKAFCISCKKFQQRLQFKHKKALLQLRAGENFGILNQSF</sequence>
<dbReference type="InterPro" id="IPR035906">
    <property type="entry name" value="MetI-like_sf"/>
</dbReference>
<reference evidence="10" key="1">
    <citation type="submission" date="2011-11" db="EMBL/GenBank/DDBJ databases">
        <title>Complete genome sequence of Candidatus Mycoplasma haemominutum.</title>
        <authorList>
            <person name="Barker E.N."/>
            <person name="Darby A.C."/>
            <person name="Helps C.R."/>
            <person name="Peters I.R."/>
            <person name="Hughes M.A."/>
            <person name="Radford A.D."/>
            <person name="Novacco M."/>
            <person name="Boretti F."/>
            <person name="Hofmann-Lehmann R."/>
            <person name="Tasker S."/>
        </authorList>
    </citation>
    <scope>NUCLEOTIDE SEQUENCE</scope>
    <source>
        <strain evidence="10">Birmingham 1</strain>
    </source>
</reference>
<dbReference type="Gene3D" id="1.10.3720.10">
    <property type="entry name" value="MetI-like"/>
    <property type="match status" value="1"/>
</dbReference>
<evidence type="ECO:0000256" key="7">
    <source>
        <dbReference type="ARBA" id="ARBA00023136"/>
    </source>
</evidence>
<evidence type="ECO:0000313" key="10">
    <source>
        <dbReference type="EMBL" id="CCE66563.1"/>
    </source>
</evidence>
<evidence type="ECO:0000256" key="5">
    <source>
        <dbReference type="ARBA" id="ARBA00022692"/>
    </source>
</evidence>
<reference evidence="10" key="2">
    <citation type="submission" date="2011-11" db="EMBL/GenBank/DDBJ databases">
        <authorList>
            <person name="Barker E."/>
        </authorList>
    </citation>
    <scope>NUCLEOTIDE SEQUENCE</scope>
    <source>
        <strain evidence="10">Birmingham 1</strain>
    </source>
</reference>
<feature type="transmembrane region" description="Helical" evidence="8">
    <location>
        <begin position="57"/>
        <end position="86"/>
    </location>
</feature>
<dbReference type="OrthoDB" id="9807047at2"/>
<protein>
    <submittedName>
        <fullName evidence="10">Polyamine (Spermidine/putrescine) ABC transporter permease protein PotB</fullName>
    </submittedName>
</protein>
<accession>G8C2L5</accession>
<evidence type="ECO:0000256" key="4">
    <source>
        <dbReference type="ARBA" id="ARBA00022475"/>
    </source>
</evidence>
<dbReference type="PROSITE" id="PS50928">
    <property type="entry name" value="ABC_TM1"/>
    <property type="match status" value="1"/>
</dbReference>
<feature type="domain" description="ABC transmembrane type-1" evidence="9">
    <location>
        <begin position="61"/>
        <end position="261"/>
    </location>
</feature>
<organism evidence="10">
    <name type="scientific">Candidatus Mycoplasma haematominutum 'Birmingham 1'</name>
    <dbReference type="NCBI Taxonomy" id="1116213"/>
    <lineage>
        <taxon>Bacteria</taxon>
        <taxon>Bacillati</taxon>
        <taxon>Mycoplasmatota</taxon>
        <taxon>Mollicutes</taxon>
        <taxon>Mycoplasmataceae</taxon>
        <taxon>Mycoplasma</taxon>
    </lineage>
</organism>
<dbReference type="PANTHER" id="PTHR42929">
    <property type="entry name" value="INNER MEMBRANE ABC TRANSPORTER PERMEASE PROTEIN YDCU-RELATED-RELATED"/>
    <property type="match status" value="1"/>
</dbReference>